<evidence type="ECO:0000313" key="2">
    <source>
        <dbReference type="EMBL" id="EUA72230.1"/>
    </source>
</evidence>
<evidence type="ECO:0000313" key="3">
    <source>
        <dbReference type="Proteomes" id="UP000023351"/>
    </source>
</evidence>
<accession>X8DXE4</accession>
<dbReference type="EMBL" id="JAOJ01000002">
    <property type="protein sequence ID" value="EUA72230.1"/>
    <property type="molecule type" value="Genomic_DNA"/>
</dbReference>
<proteinExistence type="predicted"/>
<dbReference type="AlphaFoldDB" id="X8DXE4"/>
<reference evidence="2 3" key="1">
    <citation type="submission" date="2013-12" db="EMBL/GenBank/DDBJ databases">
        <authorList>
            <person name="Zelazny A."/>
            <person name="Olivier K."/>
            <person name="Holland S."/>
            <person name="Lenaerts A."/>
            <person name="Ordway D."/>
            <person name="DeGroote M.A."/>
            <person name="Parker T."/>
            <person name="Sizemore C."/>
            <person name="Tallon L.J."/>
            <person name="Sadzewicz L.K."/>
            <person name="Sengamalay N."/>
            <person name="Fraser C.M."/>
            <person name="Hine E."/>
            <person name="Shefchek K.A."/>
            <person name="Das S.P."/>
            <person name="Tettelin H."/>
        </authorList>
    </citation>
    <scope>NUCLEOTIDE SEQUENCE [LARGE SCALE GENOMIC DNA]</scope>
    <source>
        <strain evidence="2 3">1513</strain>
    </source>
</reference>
<evidence type="ECO:0000256" key="1">
    <source>
        <dbReference type="SAM" id="MobiDB-lite"/>
    </source>
</evidence>
<feature type="compositionally biased region" description="Polar residues" evidence="1">
    <location>
        <begin position="159"/>
        <end position="181"/>
    </location>
</feature>
<protein>
    <submittedName>
        <fullName evidence="2">Uncharacterized protein</fullName>
    </submittedName>
</protein>
<dbReference type="Proteomes" id="UP000023351">
    <property type="component" value="Unassembled WGS sequence"/>
</dbReference>
<organism evidence="2 3">
    <name type="scientific">Mycobacteroides abscessus subsp. bolletii 1513</name>
    <dbReference type="NCBI Taxonomy" id="1299321"/>
    <lineage>
        <taxon>Bacteria</taxon>
        <taxon>Bacillati</taxon>
        <taxon>Actinomycetota</taxon>
        <taxon>Actinomycetes</taxon>
        <taxon>Mycobacteriales</taxon>
        <taxon>Mycobacteriaceae</taxon>
        <taxon>Mycobacteroides</taxon>
        <taxon>Mycobacteroides abscessus</taxon>
    </lineage>
</organism>
<dbReference type="PATRIC" id="fig|1299321.3.peg.1673"/>
<feature type="compositionally biased region" description="Polar residues" evidence="1">
    <location>
        <begin position="192"/>
        <end position="202"/>
    </location>
</feature>
<sequence>MDRSPASGERNALRGYRWQYDQLASIVYDSLLDGAFQSLRLTDPEAGKVDDLVLITGNERAGHQFKSEEPPEMITFNDIVKPRKTRSGKHAPSWLKALGDGWLSLKGSGTTATVSLVTNQLPSVSDRLPLASADDGNPQRSFAEFSSQVLMPAARSNARYTANSDGTGRTLRLASSNTNRRGPQYGRERRNSNTAASTRAGI</sequence>
<gene>
    <name evidence="2" type="ORF">I540_1745</name>
</gene>
<feature type="region of interest" description="Disordered" evidence="1">
    <location>
        <begin position="159"/>
        <end position="202"/>
    </location>
</feature>
<name>X8DXE4_9MYCO</name>
<comment type="caution">
    <text evidence="2">The sequence shown here is derived from an EMBL/GenBank/DDBJ whole genome shotgun (WGS) entry which is preliminary data.</text>
</comment>